<evidence type="ECO:0000313" key="2">
    <source>
        <dbReference type="Proteomes" id="UP000324800"/>
    </source>
</evidence>
<dbReference type="Gene3D" id="2.130.10.10">
    <property type="entry name" value="YVTN repeat-like/Quinoprotein amine dehydrogenase"/>
    <property type="match status" value="1"/>
</dbReference>
<dbReference type="SUPFAM" id="SSF50978">
    <property type="entry name" value="WD40 repeat-like"/>
    <property type="match status" value="1"/>
</dbReference>
<accession>A0A5J4WVH9</accession>
<reference evidence="1 2" key="1">
    <citation type="submission" date="2019-03" db="EMBL/GenBank/DDBJ databases">
        <title>Single cell metagenomics reveals metabolic interactions within the superorganism composed of flagellate Streblomastix strix and complex community of Bacteroidetes bacteria on its surface.</title>
        <authorList>
            <person name="Treitli S.C."/>
            <person name="Kolisko M."/>
            <person name="Husnik F."/>
            <person name="Keeling P."/>
            <person name="Hampl V."/>
        </authorList>
    </citation>
    <scope>NUCLEOTIDE SEQUENCE [LARGE SCALE GENOMIC DNA]</scope>
    <source>
        <strain evidence="1">ST1C</strain>
    </source>
</reference>
<proteinExistence type="predicted"/>
<dbReference type="EMBL" id="SNRW01000847">
    <property type="protein sequence ID" value="KAA6398951.1"/>
    <property type="molecule type" value="Genomic_DNA"/>
</dbReference>
<comment type="caution">
    <text evidence="1">The sequence shown here is derived from an EMBL/GenBank/DDBJ whole genome shotgun (WGS) entry which is preliminary data.</text>
</comment>
<dbReference type="InterPro" id="IPR036322">
    <property type="entry name" value="WD40_repeat_dom_sf"/>
</dbReference>
<evidence type="ECO:0000313" key="1">
    <source>
        <dbReference type="EMBL" id="KAA6398951.1"/>
    </source>
</evidence>
<dbReference type="AlphaFoldDB" id="A0A5J4WVH9"/>
<gene>
    <name evidence="1" type="ORF">EZS28_005525</name>
</gene>
<sequence>MSYFKLVATVDGLRMEVTAVYITYDSLECAISRSDGQMLSRQLTDYFRLKQMIKTANFHGMGILSIKLQLITCGSDQFAKHFDVSEGKQLREVELPDKELFDIAVDSTQKKFALFGADQLDRIFRFKFRLYLLQ</sequence>
<organism evidence="1 2">
    <name type="scientific">Streblomastix strix</name>
    <dbReference type="NCBI Taxonomy" id="222440"/>
    <lineage>
        <taxon>Eukaryota</taxon>
        <taxon>Metamonada</taxon>
        <taxon>Preaxostyla</taxon>
        <taxon>Oxymonadida</taxon>
        <taxon>Streblomastigidae</taxon>
        <taxon>Streblomastix</taxon>
    </lineage>
</organism>
<protein>
    <submittedName>
        <fullName evidence="1">Uncharacterized protein</fullName>
    </submittedName>
</protein>
<dbReference type="Proteomes" id="UP000324800">
    <property type="component" value="Unassembled WGS sequence"/>
</dbReference>
<dbReference type="InterPro" id="IPR015943">
    <property type="entry name" value="WD40/YVTN_repeat-like_dom_sf"/>
</dbReference>
<dbReference type="OrthoDB" id="6252103at2759"/>
<name>A0A5J4WVH9_9EUKA</name>